<dbReference type="PANTHER" id="PTHR43018:SF2">
    <property type="entry name" value="PHOSPHO-2-DEHYDRO-3-DEOXYHEPTONATE ALDOLASE"/>
    <property type="match status" value="1"/>
</dbReference>
<dbReference type="NCBIfam" id="NF006421">
    <property type="entry name" value="PRK08673.1"/>
    <property type="match status" value="1"/>
</dbReference>
<reference evidence="4 5" key="1">
    <citation type="journal article" date="2016" name="Nat. Commun.">
        <title>Thousands of microbial genomes shed light on interconnected biogeochemical processes in an aquifer system.</title>
        <authorList>
            <person name="Anantharaman K."/>
            <person name="Brown C.T."/>
            <person name="Hug L.A."/>
            <person name="Sharon I."/>
            <person name="Castelle C.J."/>
            <person name="Probst A.J."/>
            <person name="Thomas B.C."/>
            <person name="Singh A."/>
            <person name="Wilkins M.J."/>
            <person name="Karaoz U."/>
            <person name="Brodie E.L."/>
            <person name="Williams K.H."/>
            <person name="Hubbard S.S."/>
            <person name="Banfield J.F."/>
        </authorList>
    </citation>
    <scope>NUCLEOTIDE SEQUENCE [LARGE SCALE GENOMIC DNA]</scope>
</reference>
<dbReference type="InterPro" id="IPR041071">
    <property type="entry name" value="DAHP_snth_FXD"/>
</dbReference>
<dbReference type="SUPFAM" id="SSF51569">
    <property type="entry name" value="Aldolase"/>
    <property type="match status" value="1"/>
</dbReference>
<comment type="caution">
    <text evidence="4">The sequence shown here is derived from an EMBL/GenBank/DDBJ whole genome shotgun (WGS) entry which is preliminary data.</text>
</comment>
<dbReference type="AlphaFoldDB" id="A0A1G1L1G8"/>
<name>A0A1G1L1G8_9BACT</name>
<dbReference type="InterPro" id="IPR052899">
    <property type="entry name" value="Class-I_DAHP_synthase"/>
</dbReference>
<dbReference type="InterPro" id="IPR006268">
    <property type="entry name" value="DAHP_syn_2"/>
</dbReference>
<dbReference type="InterPro" id="IPR006218">
    <property type="entry name" value="DAHP1/KDSA"/>
</dbReference>
<dbReference type="Gene3D" id="3.20.20.70">
    <property type="entry name" value="Aldolase class I"/>
    <property type="match status" value="1"/>
</dbReference>
<dbReference type="NCBIfam" id="NF009239">
    <property type="entry name" value="PRK12595.1"/>
    <property type="match status" value="1"/>
</dbReference>
<evidence type="ECO:0000256" key="1">
    <source>
        <dbReference type="ARBA" id="ARBA00022679"/>
    </source>
</evidence>
<dbReference type="NCBIfam" id="TIGR01361">
    <property type="entry name" value="DAHP_synth_Bsub"/>
    <property type="match status" value="1"/>
</dbReference>
<evidence type="ECO:0000259" key="3">
    <source>
        <dbReference type="Pfam" id="PF18152"/>
    </source>
</evidence>
<dbReference type="PANTHER" id="PTHR43018">
    <property type="entry name" value="PHOSPHO-2-DEHYDRO-3-DEOXYHEPTONATE ALDOLASE"/>
    <property type="match status" value="1"/>
</dbReference>
<protein>
    <submittedName>
        <fullName evidence="4">3-deoxy-7-phosphoheptulonate synthase</fullName>
    </submittedName>
</protein>
<evidence type="ECO:0000259" key="2">
    <source>
        <dbReference type="Pfam" id="PF00793"/>
    </source>
</evidence>
<dbReference type="Proteomes" id="UP000178187">
    <property type="component" value="Unassembled WGS sequence"/>
</dbReference>
<keyword evidence="1" id="KW-0808">Transferase</keyword>
<dbReference type="GO" id="GO:0016740">
    <property type="term" value="F:transferase activity"/>
    <property type="evidence" value="ECO:0007669"/>
    <property type="project" value="UniProtKB-KW"/>
</dbReference>
<dbReference type="Gene3D" id="3.30.70.1140">
    <property type="entry name" value="Phospho-2-dehydro-3-deoxyheptonate aldolase, domain 1"/>
    <property type="match status" value="1"/>
</dbReference>
<feature type="domain" description="DAHP synthase ferredoxin-like" evidence="3">
    <location>
        <begin position="1"/>
        <end position="67"/>
    </location>
</feature>
<feature type="domain" description="DAHP synthetase I/KDSA" evidence="2">
    <location>
        <begin position="88"/>
        <end position="328"/>
    </location>
</feature>
<dbReference type="GO" id="GO:0016832">
    <property type="term" value="F:aldehyde-lyase activity"/>
    <property type="evidence" value="ECO:0007669"/>
    <property type="project" value="InterPro"/>
</dbReference>
<dbReference type="InterPro" id="IPR013785">
    <property type="entry name" value="Aldolase_TIM"/>
</dbReference>
<evidence type="ECO:0000313" key="5">
    <source>
        <dbReference type="Proteomes" id="UP000178187"/>
    </source>
</evidence>
<organism evidence="4 5">
    <name type="scientific">Candidatus Danuiimicrobium aquiferis</name>
    <dbReference type="NCBI Taxonomy" id="1801832"/>
    <lineage>
        <taxon>Bacteria</taxon>
        <taxon>Pseudomonadati</taxon>
        <taxon>Candidatus Omnitrophota</taxon>
        <taxon>Candidatus Danuiimicrobium</taxon>
    </lineage>
</organism>
<dbReference type="GO" id="GO:0009073">
    <property type="term" value="P:aromatic amino acid family biosynthetic process"/>
    <property type="evidence" value="ECO:0007669"/>
    <property type="project" value="InterPro"/>
</dbReference>
<dbReference type="Pfam" id="PF18152">
    <property type="entry name" value="DAHP_snth_FXD"/>
    <property type="match status" value="1"/>
</dbReference>
<dbReference type="Pfam" id="PF00793">
    <property type="entry name" value="DAHP_synth_1"/>
    <property type="match status" value="1"/>
</dbReference>
<proteinExistence type="predicted"/>
<accession>A0A1G1L1G8</accession>
<evidence type="ECO:0000313" key="4">
    <source>
        <dbReference type="EMBL" id="OGW99003.1"/>
    </source>
</evidence>
<gene>
    <name evidence="4" type="ORF">A3G33_06375</name>
</gene>
<dbReference type="EMBL" id="MHFR01000017">
    <property type="protein sequence ID" value="OGW99003.1"/>
    <property type="molecule type" value="Genomic_DNA"/>
</dbReference>
<sequence>MIIVLKQNATPEQINHICNKVKELGLTPQVSRGIEKTIIGVIGQEDKLRVQPLEAFPGVERVMSVMKPYKLASRDFKSEDTIFVMDNGVKVGGKQVVIMGGPCTVENKESLLRIAKEVKKSGATFLRGGAFKPRSSPYSFQGLGEEGLKYLREVADEVGLLVVTEVMDTRAVELVSKYADMLQIGARNMQNFDLLKEIGRTKKPTLLKRGLSATIKELLLSAEYLLSNGNFKVMLCERGIRTFETATRNTLDINAIPVLKEETHLPVLVDPSHGTGNYNYVTAVARAAVAAGADGIMVEVHDNPEEAASDGEQSLVPKRFDAMVKELRAIAHVLGREV</sequence>